<evidence type="ECO:0000313" key="1">
    <source>
        <dbReference type="EMBL" id="PWB67799.1"/>
    </source>
</evidence>
<organism evidence="1 2">
    <name type="scientific">candidate division GN15 bacterium</name>
    <dbReference type="NCBI Taxonomy" id="2072418"/>
    <lineage>
        <taxon>Bacteria</taxon>
        <taxon>candidate division GN15</taxon>
    </lineage>
</organism>
<evidence type="ECO:0000313" key="2">
    <source>
        <dbReference type="Proteomes" id="UP000250918"/>
    </source>
</evidence>
<gene>
    <name evidence="1" type="ORF">C3F09_12805</name>
</gene>
<sequence length="92" mass="10569">MMSQATPNDPERSAVKLCIFRTRGGDLRGLFKNRTTRQATGAVTHRIWWRTGTPKHSLPKPGGYIIMFVRMAAEGLRNRYLVSKWLYKTTTD</sequence>
<dbReference type="AlphaFoldDB" id="A0A855X1L3"/>
<comment type="caution">
    <text evidence="1">The sequence shown here is derived from an EMBL/GenBank/DDBJ whole genome shotgun (WGS) entry which is preliminary data.</text>
</comment>
<dbReference type="EMBL" id="PQAP01000231">
    <property type="protein sequence ID" value="PWB67799.1"/>
    <property type="molecule type" value="Genomic_DNA"/>
</dbReference>
<accession>A0A855X1L3</accession>
<reference evidence="1 2" key="1">
    <citation type="journal article" date="2018" name="ISME J.">
        <title>A methanotrophic archaeon couples anaerobic oxidation of methane to Fe(III) reduction.</title>
        <authorList>
            <person name="Cai C."/>
            <person name="Leu A.O."/>
            <person name="Xie G.J."/>
            <person name="Guo J."/>
            <person name="Feng Y."/>
            <person name="Zhao J.X."/>
            <person name="Tyson G.W."/>
            <person name="Yuan Z."/>
            <person name="Hu S."/>
        </authorList>
    </citation>
    <scope>NUCLEOTIDE SEQUENCE [LARGE SCALE GENOMIC DNA]</scope>
    <source>
        <strain evidence="1">FeB_12</strain>
    </source>
</reference>
<proteinExistence type="predicted"/>
<name>A0A855X1L3_9BACT</name>
<protein>
    <submittedName>
        <fullName evidence="1">Uncharacterized protein</fullName>
    </submittedName>
</protein>
<dbReference type="Proteomes" id="UP000250918">
    <property type="component" value="Unassembled WGS sequence"/>
</dbReference>